<sequence length="245" mass="26234">MNRKPLPPTATVPAAVTPVTANATTEPQPQQPLEWETQTAPKRSFFSKPAFLGASEKNSEAASIKTGTNEIRTNNAKSRPFSGFLAHNRKKKLILIGIGALLLFIFILGLGLGLGLKKKGKISQSLPLPGSSQIFTGDLTYYSPGPGYGACGFENTSHDKICAVSHLVWDAVSTSSNPNLNPLCGKKIRITRFDAAKGRNSSVDVEVVDRCTGCKAEDVDLSLDMFTALADEGQGRVVGSWAWLD</sequence>
<feature type="region of interest" description="Disordered" evidence="2">
    <location>
        <begin position="1"/>
        <end position="40"/>
    </location>
</feature>
<dbReference type="InterPro" id="IPR036908">
    <property type="entry name" value="RlpA-like_sf"/>
</dbReference>
<feature type="compositionally biased region" description="Pro residues" evidence="2">
    <location>
        <begin position="1"/>
        <end position="10"/>
    </location>
</feature>
<keyword evidence="3" id="KW-0472">Membrane</keyword>
<dbReference type="HOGENOM" id="CLU_047639_1_0_1"/>
<dbReference type="PANTHER" id="PTHR31836:SF28">
    <property type="entry name" value="SRCR DOMAIN-CONTAINING PROTEIN-RELATED"/>
    <property type="match status" value="1"/>
</dbReference>
<dbReference type="OrthoDB" id="623670at2759"/>
<name>S3D0X7_GLAL2</name>
<evidence type="ECO:0000256" key="3">
    <source>
        <dbReference type="SAM" id="Phobius"/>
    </source>
</evidence>
<evidence type="ECO:0000313" key="5">
    <source>
        <dbReference type="Proteomes" id="UP000016922"/>
    </source>
</evidence>
<gene>
    <name evidence="4" type="ORF">GLAREA_07315</name>
</gene>
<dbReference type="GeneID" id="19466368"/>
<reference evidence="4 5" key="1">
    <citation type="journal article" date="2013" name="BMC Genomics">
        <title>Genomics-driven discovery of the pneumocandin biosynthetic gene cluster in the fungus Glarea lozoyensis.</title>
        <authorList>
            <person name="Chen L."/>
            <person name="Yue Q."/>
            <person name="Zhang X."/>
            <person name="Xiang M."/>
            <person name="Wang C."/>
            <person name="Li S."/>
            <person name="Che Y."/>
            <person name="Ortiz-Lopez F.J."/>
            <person name="Bills G.F."/>
            <person name="Liu X."/>
            <person name="An Z."/>
        </authorList>
    </citation>
    <scope>NUCLEOTIDE SEQUENCE [LARGE SCALE GENOMIC DNA]</scope>
    <source>
        <strain evidence="5">ATCC 20868 / MF5171</strain>
    </source>
</reference>
<dbReference type="STRING" id="1116229.S3D0X7"/>
<dbReference type="InterPro" id="IPR051477">
    <property type="entry name" value="Expansin_CellWall"/>
</dbReference>
<dbReference type="Proteomes" id="UP000016922">
    <property type="component" value="Unassembled WGS sequence"/>
</dbReference>
<feature type="transmembrane region" description="Helical" evidence="3">
    <location>
        <begin position="93"/>
        <end position="116"/>
    </location>
</feature>
<keyword evidence="1" id="KW-0732">Signal</keyword>
<dbReference type="EMBL" id="KE145359">
    <property type="protein sequence ID" value="EPE32182.1"/>
    <property type="molecule type" value="Genomic_DNA"/>
</dbReference>
<proteinExistence type="predicted"/>
<dbReference type="SUPFAM" id="SSF50685">
    <property type="entry name" value="Barwin-like endoglucanases"/>
    <property type="match status" value="1"/>
</dbReference>
<dbReference type="AlphaFoldDB" id="S3D0X7"/>
<evidence type="ECO:0000256" key="1">
    <source>
        <dbReference type="ARBA" id="ARBA00022729"/>
    </source>
</evidence>
<dbReference type="Gene3D" id="2.40.40.10">
    <property type="entry name" value="RlpA-like domain"/>
    <property type="match status" value="1"/>
</dbReference>
<dbReference type="OMA" id="CQDASHL"/>
<dbReference type="CDD" id="cd22191">
    <property type="entry name" value="DPBB_RlpA_EXP_N-like"/>
    <property type="match status" value="1"/>
</dbReference>
<accession>S3D0X7</accession>
<dbReference type="RefSeq" id="XP_008080194.1">
    <property type="nucleotide sequence ID" value="XM_008082003.1"/>
</dbReference>
<evidence type="ECO:0000313" key="4">
    <source>
        <dbReference type="EMBL" id="EPE32182.1"/>
    </source>
</evidence>
<organism evidence="4 5">
    <name type="scientific">Glarea lozoyensis (strain ATCC 20868 / MF5171)</name>
    <dbReference type="NCBI Taxonomy" id="1116229"/>
    <lineage>
        <taxon>Eukaryota</taxon>
        <taxon>Fungi</taxon>
        <taxon>Dikarya</taxon>
        <taxon>Ascomycota</taxon>
        <taxon>Pezizomycotina</taxon>
        <taxon>Leotiomycetes</taxon>
        <taxon>Helotiales</taxon>
        <taxon>Helotiaceae</taxon>
        <taxon>Glarea</taxon>
    </lineage>
</organism>
<keyword evidence="3" id="KW-1133">Transmembrane helix</keyword>
<keyword evidence="3" id="KW-0812">Transmembrane</keyword>
<protein>
    <submittedName>
        <fullName evidence="4">Barwin-like endoglucanase</fullName>
    </submittedName>
</protein>
<dbReference type="eggNOG" id="ENOG502S6X4">
    <property type="taxonomic scope" value="Eukaryota"/>
</dbReference>
<feature type="compositionally biased region" description="Low complexity" evidence="2">
    <location>
        <begin position="11"/>
        <end position="27"/>
    </location>
</feature>
<dbReference type="KEGG" id="glz:GLAREA_07315"/>
<keyword evidence="5" id="KW-1185">Reference proteome</keyword>
<dbReference type="PANTHER" id="PTHR31836">
    <property type="match status" value="1"/>
</dbReference>
<evidence type="ECO:0000256" key="2">
    <source>
        <dbReference type="SAM" id="MobiDB-lite"/>
    </source>
</evidence>